<dbReference type="CDD" id="cd05829">
    <property type="entry name" value="Sortase_F"/>
    <property type="match status" value="1"/>
</dbReference>
<feature type="region of interest" description="Disordered" evidence="2">
    <location>
        <begin position="22"/>
        <end position="60"/>
    </location>
</feature>
<keyword evidence="4" id="KW-1185">Reference proteome</keyword>
<dbReference type="InterPro" id="IPR042001">
    <property type="entry name" value="Sortase_F"/>
</dbReference>
<dbReference type="InterPro" id="IPR023365">
    <property type="entry name" value="Sortase_dom-sf"/>
</dbReference>
<accession>A0A6H9USS3</accession>
<evidence type="ECO:0000256" key="2">
    <source>
        <dbReference type="SAM" id="MobiDB-lite"/>
    </source>
</evidence>
<sequence>MFLAWVLVVGAVLVIGAVHDSQPPQPSAGQAFSTPVAGPTPSRSAAPSAPAVRPLPPAEPDRIRIPAIRVNAPMTKLALDREGALRPPSADKPNLAGWYGKGTAPGSKGTALIAGHVDLPGGRPGVFFELGSLSKGDTIEVSRADRRTAVFTVNAVEVYKKSGFPSEKVYGSSDRPELRVITCGGGYAKKTGYLGNVVAYATLTEVKRL</sequence>
<evidence type="ECO:0000313" key="3">
    <source>
        <dbReference type="EMBL" id="KAB1141065.1"/>
    </source>
</evidence>
<dbReference type="RefSeq" id="WP_150956062.1">
    <property type="nucleotide sequence ID" value="NZ_VZRB01000035.1"/>
</dbReference>
<reference evidence="3 4" key="1">
    <citation type="submission" date="2019-09" db="EMBL/GenBank/DDBJ databases">
        <title>Screening of Novel Bioactive Compounds from Soil-Associated.</title>
        <authorList>
            <person name="Zhao S."/>
        </authorList>
    </citation>
    <scope>NUCLEOTIDE SEQUENCE [LARGE SCALE GENOMIC DNA]</scope>
    <source>
        <strain evidence="3 4">HIT-DPA4</strain>
    </source>
</reference>
<dbReference type="EMBL" id="VZRB01000035">
    <property type="protein sequence ID" value="KAB1141065.1"/>
    <property type="molecule type" value="Genomic_DNA"/>
</dbReference>
<dbReference type="NCBIfam" id="NF033748">
    <property type="entry name" value="class_F_sortase"/>
    <property type="match status" value="1"/>
</dbReference>
<evidence type="ECO:0000313" key="4">
    <source>
        <dbReference type="Proteomes" id="UP000442707"/>
    </source>
</evidence>
<comment type="caution">
    <text evidence="3">The sequence shown here is derived from an EMBL/GenBank/DDBJ whole genome shotgun (WGS) entry which is preliminary data.</text>
</comment>
<protein>
    <submittedName>
        <fullName evidence="3">Class F sortase</fullName>
    </submittedName>
</protein>
<name>A0A6H9USS3_9ACTN</name>
<feature type="compositionally biased region" description="Low complexity" evidence="2">
    <location>
        <begin position="37"/>
        <end position="52"/>
    </location>
</feature>
<proteinExistence type="predicted"/>
<evidence type="ECO:0000256" key="1">
    <source>
        <dbReference type="ARBA" id="ARBA00022801"/>
    </source>
</evidence>
<dbReference type="SUPFAM" id="SSF63817">
    <property type="entry name" value="Sortase"/>
    <property type="match status" value="1"/>
</dbReference>
<dbReference type="InterPro" id="IPR005754">
    <property type="entry name" value="Sortase"/>
</dbReference>
<dbReference type="Pfam" id="PF04203">
    <property type="entry name" value="Sortase"/>
    <property type="match status" value="1"/>
</dbReference>
<dbReference type="Gene3D" id="2.40.260.10">
    <property type="entry name" value="Sortase"/>
    <property type="match status" value="1"/>
</dbReference>
<organism evidence="3 4">
    <name type="scientific">Streptomyces luteolifulvus</name>
    <dbReference type="NCBI Taxonomy" id="2615112"/>
    <lineage>
        <taxon>Bacteria</taxon>
        <taxon>Bacillati</taxon>
        <taxon>Actinomycetota</taxon>
        <taxon>Actinomycetes</taxon>
        <taxon>Kitasatosporales</taxon>
        <taxon>Streptomycetaceae</taxon>
        <taxon>Streptomyces</taxon>
    </lineage>
</organism>
<dbReference type="AlphaFoldDB" id="A0A6H9USS3"/>
<dbReference type="Proteomes" id="UP000442707">
    <property type="component" value="Unassembled WGS sequence"/>
</dbReference>
<dbReference type="GO" id="GO:0016787">
    <property type="term" value="F:hydrolase activity"/>
    <property type="evidence" value="ECO:0007669"/>
    <property type="project" value="UniProtKB-KW"/>
</dbReference>
<gene>
    <name evidence="3" type="ORF">F7R91_34010</name>
</gene>
<keyword evidence="1" id="KW-0378">Hydrolase</keyword>